<evidence type="ECO:0000313" key="6">
    <source>
        <dbReference type="Proteomes" id="UP000309992"/>
    </source>
</evidence>
<comment type="similarity">
    <text evidence="3">Belongs to the aldehyde dehydrogenase family.</text>
</comment>
<name>A0ABY2SAX2_9PSEU</name>
<organism evidence="5 6">
    <name type="scientific">Prauserella endophytica</name>
    <dbReference type="NCBI Taxonomy" id="1592324"/>
    <lineage>
        <taxon>Bacteria</taxon>
        <taxon>Bacillati</taxon>
        <taxon>Actinomycetota</taxon>
        <taxon>Actinomycetes</taxon>
        <taxon>Pseudonocardiales</taxon>
        <taxon>Pseudonocardiaceae</taxon>
        <taxon>Prauserella</taxon>
        <taxon>Prauserella coralliicola group</taxon>
    </lineage>
</organism>
<keyword evidence="6" id="KW-1185">Reference proteome</keyword>
<dbReference type="InterPro" id="IPR016161">
    <property type="entry name" value="Ald_DH/histidinol_DH"/>
</dbReference>
<dbReference type="SUPFAM" id="SSF53720">
    <property type="entry name" value="ALDH-like"/>
    <property type="match status" value="1"/>
</dbReference>
<dbReference type="Proteomes" id="UP000309992">
    <property type="component" value="Unassembled WGS sequence"/>
</dbReference>
<reference evidence="5 6" key="1">
    <citation type="journal article" date="2015" name="Antonie Van Leeuwenhoek">
        <title>Prauserella endophytica sp. nov., an endophytic actinobacterium isolated from Tamarix taklamakanensis.</title>
        <authorList>
            <person name="Liu J.M."/>
            <person name="Habden X."/>
            <person name="Guo L."/>
            <person name="Tuo L."/>
            <person name="Jiang Z.K."/>
            <person name="Liu S.W."/>
            <person name="Liu X.F."/>
            <person name="Chen L."/>
            <person name="Li R.F."/>
            <person name="Zhang Y.Q."/>
            <person name="Sun C.H."/>
        </authorList>
    </citation>
    <scope>NUCLEOTIDE SEQUENCE [LARGE SCALE GENOMIC DNA]</scope>
    <source>
        <strain evidence="5 6">CGMCC 4.7182</strain>
    </source>
</reference>
<dbReference type="PROSITE" id="PS00687">
    <property type="entry name" value="ALDEHYDE_DEHYDR_GLU"/>
    <property type="match status" value="1"/>
</dbReference>
<dbReference type="Pfam" id="PF00171">
    <property type="entry name" value="Aldedh"/>
    <property type="match status" value="1"/>
</dbReference>
<dbReference type="InterPro" id="IPR016162">
    <property type="entry name" value="Ald_DH_N"/>
</dbReference>
<proteinExistence type="inferred from homology"/>
<dbReference type="Gene3D" id="3.40.309.10">
    <property type="entry name" value="Aldehyde Dehydrogenase, Chain A, domain 2"/>
    <property type="match status" value="1"/>
</dbReference>
<evidence type="ECO:0000259" key="4">
    <source>
        <dbReference type="Pfam" id="PF00171"/>
    </source>
</evidence>
<comment type="caution">
    <text evidence="5">The sequence shown here is derived from an EMBL/GenBank/DDBJ whole genome shotgun (WGS) entry which is preliminary data.</text>
</comment>
<feature type="domain" description="Aldehyde dehydrogenase" evidence="4">
    <location>
        <begin position="17"/>
        <end position="467"/>
    </location>
</feature>
<dbReference type="InterPro" id="IPR015590">
    <property type="entry name" value="Aldehyde_DH_dom"/>
</dbReference>
<dbReference type="NCBIfam" id="NF010000">
    <property type="entry name" value="PRK13473.1"/>
    <property type="match status" value="1"/>
</dbReference>
<evidence type="ECO:0000256" key="1">
    <source>
        <dbReference type="ARBA" id="ARBA00023002"/>
    </source>
</evidence>
<feature type="active site" evidence="2">
    <location>
        <position position="246"/>
    </location>
</feature>
<evidence type="ECO:0000256" key="2">
    <source>
        <dbReference type="PROSITE-ProRule" id="PRU10007"/>
    </source>
</evidence>
<dbReference type="InterPro" id="IPR029510">
    <property type="entry name" value="Ald_DH_CS_GLU"/>
</dbReference>
<evidence type="ECO:0000313" key="5">
    <source>
        <dbReference type="EMBL" id="TKG72972.1"/>
    </source>
</evidence>
<dbReference type="PANTHER" id="PTHR11699">
    <property type="entry name" value="ALDEHYDE DEHYDROGENASE-RELATED"/>
    <property type="match status" value="1"/>
</dbReference>
<sequence length="472" mass="50280">MHTRNLVDGELLGARSGRELDVIDPATEEVIARVPASDADDVDAAVSASERAFKTWRRTTPGERAERLLALADAVAKDAEHLAQLESRNVGKPLPVAREEIGFVADNLRFFAGAARCLEGRAGGEYLSGYESYVRREPIGVVAGIAPWNYPLLMAAWKFAPALAAGNCSILKPSRQTPLSALHLAHLAKDILPAGVLSVLAGSAGDFGDSLVSDRRIGMVSVTGDTSTGRHIARTAADHVARSHLELGGKAPVVVLDDADIDDVVAGITVAGFVNSGQDCTAACRVIATPGVYDKLVEQLVPAVGSLRMGDPNESEELDLGPVISGAHRDSILAALERTNGKVAVGGRARGDKGFFVEPTVVVDPTQDDIVVQKELFGPVVSVQRARDDDQAFEWANDVDFGLASSVWTRDVNAAVRAARELDFGCVWVNDHIPVVSEMPHGGFKQSGYGKDMSVYGLEEYTRIKHVMTKSA</sequence>
<dbReference type="InterPro" id="IPR016163">
    <property type="entry name" value="Ald_DH_C"/>
</dbReference>
<dbReference type="Gene3D" id="3.40.605.10">
    <property type="entry name" value="Aldehyde Dehydrogenase, Chain A, domain 1"/>
    <property type="match status" value="1"/>
</dbReference>
<keyword evidence="1 3" id="KW-0560">Oxidoreductase</keyword>
<gene>
    <name evidence="5" type="ORF">FCN18_04205</name>
</gene>
<dbReference type="EMBL" id="SWMS01000002">
    <property type="protein sequence ID" value="TKG72972.1"/>
    <property type="molecule type" value="Genomic_DNA"/>
</dbReference>
<protein>
    <submittedName>
        <fullName evidence="5">Aldehyde dehydrogenase family protein</fullName>
    </submittedName>
</protein>
<evidence type="ECO:0000256" key="3">
    <source>
        <dbReference type="RuleBase" id="RU003345"/>
    </source>
</evidence>
<accession>A0ABY2SAX2</accession>